<dbReference type="Proteomes" id="UP000886523">
    <property type="component" value="Unassembled WGS sequence"/>
</dbReference>
<dbReference type="InterPro" id="IPR051678">
    <property type="entry name" value="AGP_Transferase"/>
</dbReference>
<evidence type="ECO:0000259" key="1">
    <source>
        <dbReference type="Pfam" id="PF01636"/>
    </source>
</evidence>
<dbReference type="InterPro" id="IPR011009">
    <property type="entry name" value="Kinase-like_dom_sf"/>
</dbReference>
<dbReference type="AlphaFoldDB" id="A0A9P6AQ98"/>
<proteinExistence type="predicted"/>
<sequence>MPFCKCDATDCGEPSVHGEGVCFLCDSHHCATRMKSDVHACTKSAEEEYVVASSRAGENDINVLHSEIRVDALRTRAMSLRNGVSCHIPLLDYDSATALMGGMNYHLPITFQDGITWLCRIRRHNASSPPTELRDHIILTEAATLRFLANRRIPVPKVYEFAIRSPDNPIGVGYILMEMLDGKPLPWWSIIDVDNRKHVPAQFVEIFADPRRPEDQSIGPLMIEQFADADEEGHAKLLGPFSTTSEYRYETVQRQMELVSRGEVHHTNAVDSYLVHYYLLECVPWFTRQEQGSGSVYYLKHMDDKGDHILVDDDFNITGIVDWEWAQTAPKSEVFAAPMFLLDVGSYYAGKNGLSEGEELFASMLEAKGHGELAQFVRRERAEHRWAPCLGGDAGFSDSLRTMFSGLQSSLGCDQDWDGWQKGSLKKYANDKGLKLLTIKHTII</sequence>
<feature type="domain" description="Aminoglycoside phosphotransferase" evidence="1">
    <location>
        <begin position="138"/>
        <end position="327"/>
    </location>
</feature>
<name>A0A9P6AQ98_9AGAM</name>
<keyword evidence="3" id="KW-1185">Reference proteome</keyword>
<protein>
    <recommendedName>
        <fullName evidence="1">Aminoglycoside phosphotransferase domain-containing protein</fullName>
    </recommendedName>
</protein>
<dbReference type="SUPFAM" id="SSF56112">
    <property type="entry name" value="Protein kinase-like (PK-like)"/>
    <property type="match status" value="1"/>
</dbReference>
<dbReference type="PANTHER" id="PTHR21310">
    <property type="entry name" value="AMINOGLYCOSIDE PHOSPHOTRANSFERASE-RELATED-RELATED"/>
    <property type="match status" value="1"/>
</dbReference>
<organism evidence="2 3">
    <name type="scientific">Hydnum rufescens UP504</name>
    <dbReference type="NCBI Taxonomy" id="1448309"/>
    <lineage>
        <taxon>Eukaryota</taxon>
        <taxon>Fungi</taxon>
        <taxon>Dikarya</taxon>
        <taxon>Basidiomycota</taxon>
        <taxon>Agaricomycotina</taxon>
        <taxon>Agaricomycetes</taxon>
        <taxon>Cantharellales</taxon>
        <taxon>Hydnaceae</taxon>
        <taxon>Hydnum</taxon>
    </lineage>
</organism>
<dbReference type="InterPro" id="IPR002575">
    <property type="entry name" value="Aminoglycoside_PTrfase"/>
</dbReference>
<gene>
    <name evidence="2" type="ORF">BS47DRAFT_1373459</name>
</gene>
<reference evidence="2" key="1">
    <citation type="journal article" date="2020" name="Nat. Commun.">
        <title>Large-scale genome sequencing of mycorrhizal fungi provides insights into the early evolution of symbiotic traits.</title>
        <authorList>
            <person name="Miyauchi S."/>
            <person name="Kiss E."/>
            <person name="Kuo A."/>
            <person name="Drula E."/>
            <person name="Kohler A."/>
            <person name="Sanchez-Garcia M."/>
            <person name="Morin E."/>
            <person name="Andreopoulos B."/>
            <person name="Barry K.W."/>
            <person name="Bonito G."/>
            <person name="Buee M."/>
            <person name="Carver A."/>
            <person name="Chen C."/>
            <person name="Cichocki N."/>
            <person name="Clum A."/>
            <person name="Culley D."/>
            <person name="Crous P.W."/>
            <person name="Fauchery L."/>
            <person name="Girlanda M."/>
            <person name="Hayes R.D."/>
            <person name="Keri Z."/>
            <person name="LaButti K."/>
            <person name="Lipzen A."/>
            <person name="Lombard V."/>
            <person name="Magnuson J."/>
            <person name="Maillard F."/>
            <person name="Murat C."/>
            <person name="Nolan M."/>
            <person name="Ohm R.A."/>
            <person name="Pangilinan J."/>
            <person name="Pereira M.F."/>
            <person name="Perotto S."/>
            <person name="Peter M."/>
            <person name="Pfister S."/>
            <person name="Riley R."/>
            <person name="Sitrit Y."/>
            <person name="Stielow J.B."/>
            <person name="Szollosi G."/>
            <person name="Zifcakova L."/>
            <person name="Stursova M."/>
            <person name="Spatafora J.W."/>
            <person name="Tedersoo L."/>
            <person name="Vaario L.M."/>
            <person name="Yamada A."/>
            <person name="Yan M."/>
            <person name="Wang P."/>
            <person name="Xu J."/>
            <person name="Bruns T."/>
            <person name="Baldrian P."/>
            <person name="Vilgalys R."/>
            <person name="Dunand C."/>
            <person name="Henrissat B."/>
            <person name="Grigoriev I.V."/>
            <person name="Hibbett D."/>
            <person name="Nagy L.G."/>
            <person name="Martin F.M."/>
        </authorList>
    </citation>
    <scope>NUCLEOTIDE SEQUENCE</scope>
    <source>
        <strain evidence="2">UP504</strain>
    </source>
</reference>
<evidence type="ECO:0000313" key="3">
    <source>
        <dbReference type="Proteomes" id="UP000886523"/>
    </source>
</evidence>
<accession>A0A9P6AQ98</accession>
<dbReference type="EMBL" id="MU129030">
    <property type="protein sequence ID" value="KAF9509687.1"/>
    <property type="molecule type" value="Genomic_DNA"/>
</dbReference>
<dbReference type="PANTHER" id="PTHR21310:SF15">
    <property type="entry name" value="AMINOGLYCOSIDE PHOSPHOTRANSFERASE DOMAIN-CONTAINING PROTEIN"/>
    <property type="match status" value="1"/>
</dbReference>
<dbReference type="OrthoDB" id="2906425at2759"/>
<comment type="caution">
    <text evidence="2">The sequence shown here is derived from an EMBL/GenBank/DDBJ whole genome shotgun (WGS) entry which is preliminary data.</text>
</comment>
<evidence type="ECO:0000313" key="2">
    <source>
        <dbReference type="EMBL" id="KAF9509687.1"/>
    </source>
</evidence>
<dbReference type="Pfam" id="PF01636">
    <property type="entry name" value="APH"/>
    <property type="match status" value="1"/>
</dbReference>